<keyword evidence="15" id="KW-1185">Reference proteome</keyword>
<keyword evidence="6 8" id="KW-0627">Porphyrin biosynthesis</keyword>
<dbReference type="SUPFAM" id="SSF69742">
    <property type="entry name" value="Glutamyl tRNA-reductase catalytic, N-terminal domain"/>
    <property type="match status" value="1"/>
</dbReference>
<dbReference type="InterPro" id="IPR000343">
    <property type="entry name" value="4pyrrol_synth_GluRdtase"/>
</dbReference>
<evidence type="ECO:0000256" key="8">
    <source>
        <dbReference type="HAMAP-Rule" id="MF_00087"/>
    </source>
</evidence>
<evidence type="ECO:0000256" key="5">
    <source>
        <dbReference type="ARBA" id="ARBA00023002"/>
    </source>
</evidence>
<feature type="binding site" evidence="8">
    <location>
        <position position="103"/>
    </location>
    <ligand>
        <name>substrate</name>
    </ligand>
</feature>
<feature type="binding site" evidence="8">
    <location>
        <begin position="183"/>
        <end position="188"/>
    </location>
    <ligand>
        <name>NADP(+)</name>
        <dbReference type="ChEBI" id="CHEBI:58349"/>
    </ligand>
</feature>
<accession>A0ABW3TNG1</accession>
<gene>
    <name evidence="8" type="primary">hemA</name>
    <name evidence="14" type="ORF">ACFQ3U_08945</name>
</gene>
<dbReference type="NCBIfam" id="TIGR01035">
    <property type="entry name" value="hemA"/>
    <property type="match status" value="1"/>
</dbReference>
<evidence type="ECO:0000256" key="4">
    <source>
        <dbReference type="ARBA" id="ARBA00022857"/>
    </source>
</evidence>
<evidence type="ECO:0000256" key="10">
    <source>
        <dbReference type="SAM" id="MobiDB-lite"/>
    </source>
</evidence>
<dbReference type="PIRSF" id="PIRSF000445">
    <property type="entry name" value="4pyrrol_synth_GluRdtase"/>
    <property type="match status" value="1"/>
</dbReference>
<evidence type="ECO:0000259" key="12">
    <source>
        <dbReference type="Pfam" id="PF01488"/>
    </source>
</evidence>
<dbReference type="InterPro" id="IPR018214">
    <property type="entry name" value="GluRdtase_CS"/>
</dbReference>
<dbReference type="InterPro" id="IPR036291">
    <property type="entry name" value="NAD(P)-bd_dom_sf"/>
</dbReference>
<evidence type="ECO:0000256" key="2">
    <source>
        <dbReference type="ARBA" id="ARBA00005916"/>
    </source>
</evidence>
<dbReference type="SUPFAM" id="SSF51735">
    <property type="entry name" value="NAD(P)-binding Rossmann-fold domains"/>
    <property type="match status" value="1"/>
</dbReference>
<feature type="binding site" evidence="8">
    <location>
        <begin position="45"/>
        <end position="48"/>
    </location>
    <ligand>
        <name>substrate</name>
    </ligand>
</feature>
<proteinExistence type="inferred from homology"/>
<dbReference type="InterPro" id="IPR015895">
    <property type="entry name" value="4pyrrol_synth_GluRdtase_N"/>
</dbReference>
<dbReference type="EC" id="1.2.1.70" evidence="3 8"/>
<organism evidence="14 15">
    <name type="scientific">Leucobacter albus</name>
    <dbReference type="NCBI Taxonomy" id="272210"/>
    <lineage>
        <taxon>Bacteria</taxon>
        <taxon>Bacillati</taxon>
        <taxon>Actinomycetota</taxon>
        <taxon>Actinomycetes</taxon>
        <taxon>Micrococcales</taxon>
        <taxon>Microbacteriaceae</taxon>
        <taxon>Leucobacter</taxon>
    </lineage>
</organism>
<keyword evidence="5 8" id="KW-0560">Oxidoreductase</keyword>
<evidence type="ECO:0000256" key="6">
    <source>
        <dbReference type="ARBA" id="ARBA00023244"/>
    </source>
</evidence>
<feature type="active site" description="Nucleophile" evidence="8">
    <location>
        <position position="46"/>
    </location>
</feature>
<evidence type="ECO:0000259" key="11">
    <source>
        <dbReference type="Pfam" id="PF00745"/>
    </source>
</evidence>
<dbReference type="Pfam" id="PF01488">
    <property type="entry name" value="Shikimate_DH"/>
    <property type="match status" value="1"/>
</dbReference>
<keyword evidence="4 8" id="KW-0521">NADP</keyword>
<dbReference type="HAMAP" id="MF_00087">
    <property type="entry name" value="Glu_tRNA_reductase"/>
    <property type="match status" value="1"/>
</dbReference>
<feature type="domain" description="Glutamyl-tRNA reductase N-terminal" evidence="13">
    <location>
        <begin position="6"/>
        <end position="150"/>
    </location>
</feature>
<comment type="pathway">
    <text evidence="1 8 9">Porphyrin-containing compound metabolism; protoporphyrin-IX biosynthesis; 5-aminolevulinate from L-glutamyl-tRNA(Glu): step 1/2.</text>
</comment>
<comment type="miscellaneous">
    <text evidence="8">During catalysis, the active site Cys acts as a nucleophile attacking the alpha-carbonyl group of tRNA-bound glutamate with the formation of a thioester intermediate between enzyme and glutamate, and the concomitant release of tRNA(Glu). The thioester intermediate is finally reduced by direct hydride transfer from NADPH, to form the product GSA.</text>
</comment>
<dbReference type="PANTHER" id="PTHR43013:SF1">
    <property type="entry name" value="GLUTAMYL-TRNA REDUCTASE"/>
    <property type="match status" value="1"/>
</dbReference>
<dbReference type="Pfam" id="PF05201">
    <property type="entry name" value="GlutR_N"/>
    <property type="match status" value="1"/>
</dbReference>
<dbReference type="PANTHER" id="PTHR43013">
    <property type="entry name" value="GLUTAMYL-TRNA REDUCTASE"/>
    <property type="match status" value="1"/>
</dbReference>
<feature type="compositionally biased region" description="Low complexity" evidence="10">
    <location>
        <begin position="396"/>
        <end position="409"/>
    </location>
</feature>
<dbReference type="RefSeq" id="WP_343961787.1">
    <property type="nucleotide sequence ID" value="NZ_BAAAKZ010000013.1"/>
</dbReference>
<protein>
    <recommendedName>
        <fullName evidence="3 8">Glutamyl-tRNA reductase</fullName>
        <shortName evidence="8">GluTR</shortName>
        <ecNumber evidence="3 8">1.2.1.70</ecNumber>
    </recommendedName>
</protein>
<feature type="compositionally biased region" description="Low complexity" evidence="10">
    <location>
        <begin position="369"/>
        <end position="386"/>
    </location>
</feature>
<evidence type="ECO:0000256" key="3">
    <source>
        <dbReference type="ARBA" id="ARBA00012970"/>
    </source>
</evidence>
<reference evidence="15" key="1">
    <citation type="journal article" date="2019" name="Int. J. Syst. Evol. Microbiol.">
        <title>The Global Catalogue of Microorganisms (GCM) 10K type strain sequencing project: providing services to taxonomists for standard genome sequencing and annotation.</title>
        <authorList>
            <consortium name="The Broad Institute Genomics Platform"/>
            <consortium name="The Broad Institute Genome Sequencing Center for Infectious Disease"/>
            <person name="Wu L."/>
            <person name="Ma J."/>
        </authorList>
    </citation>
    <scope>NUCLEOTIDE SEQUENCE [LARGE SCALE GENOMIC DNA]</scope>
    <source>
        <strain evidence="15">CCUG 50213</strain>
    </source>
</reference>
<dbReference type="Gene3D" id="3.40.50.720">
    <property type="entry name" value="NAD(P)-binding Rossmann-like Domain"/>
    <property type="match status" value="1"/>
</dbReference>
<dbReference type="PROSITE" id="PS00747">
    <property type="entry name" value="GLUTR"/>
    <property type="match status" value="1"/>
</dbReference>
<comment type="catalytic activity">
    <reaction evidence="7 8 9">
        <text>(S)-4-amino-5-oxopentanoate + tRNA(Glu) + NADP(+) = L-glutamyl-tRNA(Glu) + NADPH + H(+)</text>
        <dbReference type="Rhea" id="RHEA:12344"/>
        <dbReference type="Rhea" id="RHEA-COMP:9663"/>
        <dbReference type="Rhea" id="RHEA-COMP:9680"/>
        <dbReference type="ChEBI" id="CHEBI:15378"/>
        <dbReference type="ChEBI" id="CHEBI:57501"/>
        <dbReference type="ChEBI" id="CHEBI:57783"/>
        <dbReference type="ChEBI" id="CHEBI:58349"/>
        <dbReference type="ChEBI" id="CHEBI:78442"/>
        <dbReference type="ChEBI" id="CHEBI:78520"/>
        <dbReference type="EC" id="1.2.1.70"/>
    </reaction>
</comment>
<feature type="binding site" evidence="8">
    <location>
        <position position="114"/>
    </location>
    <ligand>
        <name>substrate</name>
    </ligand>
</feature>
<evidence type="ECO:0000256" key="9">
    <source>
        <dbReference type="RuleBase" id="RU000584"/>
    </source>
</evidence>
<evidence type="ECO:0000256" key="1">
    <source>
        <dbReference type="ARBA" id="ARBA00005059"/>
    </source>
</evidence>
<comment type="subunit">
    <text evidence="8">Homodimer.</text>
</comment>
<comment type="caution">
    <text evidence="14">The sequence shown here is derived from an EMBL/GenBank/DDBJ whole genome shotgun (WGS) entry which is preliminary data.</text>
</comment>
<dbReference type="EMBL" id="JBHTLY010000003">
    <property type="protein sequence ID" value="MFD1202018.1"/>
    <property type="molecule type" value="Genomic_DNA"/>
</dbReference>
<name>A0ABW3TNG1_9MICO</name>
<feature type="domain" description="Tetrapyrrole biosynthesis glutamyl-tRNA reductase dimerisation" evidence="11">
    <location>
        <begin position="408"/>
        <end position="453"/>
    </location>
</feature>
<dbReference type="Proteomes" id="UP001597181">
    <property type="component" value="Unassembled WGS sequence"/>
</dbReference>
<dbReference type="Gene3D" id="3.30.460.30">
    <property type="entry name" value="Glutamyl-tRNA reductase, N-terminal domain"/>
    <property type="match status" value="1"/>
</dbReference>
<dbReference type="InterPro" id="IPR006151">
    <property type="entry name" value="Shikm_DH/Glu-tRNA_Rdtase"/>
</dbReference>
<feature type="binding site" evidence="8">
    <location>
        <begin position="108"/>
        <end position="110"/>
    </location>
    <ligand>
        <name>substrate</name>
    </ligand>
</feature>
<evidence type="ECO:0000313" key="14">
    <source>
        <dbReference type="EMBL" id="MFD1202018.1"/>
    </source>
</evidence>
<dbReference type="GO" id="GO:0008883">
    <property type="term" value="F:glutamyl-tRNA reductase activity"/>
    <property type="evidence" value="ECO:0007669"/>
    <property type="project" value="UniProtKB-EC"/>
</dbReference>
<evidence type="ECO:0000259" key="13">
    <source>
        <dbReference type="Pfam" id="PF05201"/>
    </source>
</evidence>
<dbReference type="Pfam" id="PF00745">
    <property type="entry name" value="GlutR_dimer"/>
    <property type="match status" value="1"/>
</dbReference>
<feature type="site" description="Important for activity" evidence="8">
    <location>
        <position position="93"/>
    </location>
</feature>
<comment type="function">
    <text evidence="8">Catalyzes the NADPH-dependent reduction of glutamyl-tRNA(Glu) to glutamate 1-semialdehyde (GSA).</text>
</comment>
<evidence type="ECO:0000313" key="15">
    <source>
        <dbReference type="Proteomes" id="UP001597181"/>
    </source>
</evidence>
<dbReference type="InterPro" id="IPR015896">
    <property type="entry name" value="4pyrrol_synth_GluRdtase_dimer"/>
</dbReference>
<comment type="similarity">
    <text evidence="2 8 9">Belongs to the glutamyl-tRNA reductase family.</text>
</comment>
<evidence type="ECO:0000256" key="7">
    <source>
        <dbReference type="ARBA" id="ARBA00047464"/>
    </source>
</evidence>
<feature type="domain" description="Quinate/shikimate 5-dehydrogenase/glutamyl-tRNA reductase" evidence="12">
    <location>
        <begin position="166"/>
        <end position="308"/>
    </location>
</feature>
<dbReference type="NCBIfam" id="NF000750">
    <property type="entry name" value="PRK00045.3-4"/>
    <property type="match status" value="1"/>
</dbReference>
<comment type="domain">
    <text evidence="8">Possesses an unusual extended V-shaped dimeric structure with each monomer consisting of three distinct domains arranged along a curved 'spinal' alpha-helix. The N-terminal catalytic domain specifically recognizes the glutamate moiety of the substrate. The second domain is the NADPH-binding domain, and the third C-terminal domain is responsible for dimerization.</text>
</comment>
<feature type="region of interest" description="Disordered" evidence="10">
    <location>
        <begin position="369"/>
        <end position="409"/>
    </location>
</feature>
<dbReference type="InterPro" id="IPR036343">
    <property type="entry name" value="GluRdtase_N_sf"/>
</dbReference>
<sequence>MLLSLSFSLDRAPFELLEQLSKRSTDVAAGLDDPTLTAGSVVVATCNRFEVYVETGPDRHAAVLTRVAAAAGLDSSQLSDIVAVSTEHETAEHLFAVAAGLESAVVGESEIAGQVRRAHDDARDRGTLTHDLEHLFRTATRTSREVGHRTDIRSAGRSLVRLALRMAESRVTDWAGANVLLIGTGAYAGATVAALRARGVQTIHVYSPSGRAESYAAEHELSVTPQGGLSAALTAADLVVACTRAEEPVLTAELLRTAPAAAASPADFDPTLAVTARPRLLIDLGMPRNIDPTVAELPGVELLDLETISKHAPVAELTAAAEAKEIVYEAAAEFSASRAEREALPALLALRTHVMGILEDELCRARTASSTATGTGATGTGATARTDAYSAGTGTGAVSAPGPAPEPSAAEVEAALRRFTSKLLHTPMTRIRSLGREGRVPDAAAALETLFGIHPGGDH</sequence>